<evidence type="ECO:0008006" key="3">
    <source>
        <dbReference type="Google" id="ProtNLM"/>
    </source>
</evidence>
<comment type="caution">
    <text evidence="1">The sequence shown here is derived from an EMBL/GenBank/DDBJ whole genome shotgun (WGS) entry which is preliminary data.</text>
</comment>
<dbReference type="RefSeq" id="XP_060331468.1">
    <property type="nucleotide sequence ID" value="XM_060467496.1"/>
</dbReference>
<dbReference type="PANTHER" id="PTHR10909:SF382">
    <property type="entry name" value="ACYL-COENZYME A OXIDASE"/>
    <property type="match status" value="1"/>
</dbReference>
<dbReference type="GeneID" id="85351044"/>
<dbReference type="GO" id="GO:0071949">
    <property type="term" value="F:FAD binding"/>
    <property type="evidence" value="ECO:0007669"/>
    <property type="project" value="InterPro"/>
</dbReference>
<accession>A0AA39N627</accession>
<dbReference type="SUPFAM" id="SSF56645">
    <property type="entry name" value="Acyl-CoA dehydrogenase NM domain-like"/>
    <property type="match status" value="1"/>
</dbReference>
<evidence type="ECO:0000313" key="1">
    <source>
        <dbReference type="EMBL" id="KAK0459242.1"/>
    </source>
</evidence>
<name>A0AA39N627_ARMTA</name>
<sequence>MSERSKTHALATNPLFGGNSESLALSDKILLSYKRAMAIASAYDLSVEDVLTLSPKYWKFHTDPALVMDGAAGTLLTIHFNLCIGTLAMHSGKRHDLKPILQQLLSFKVSGQYCLTEVGHGLDVFHLETTVTMLSNGDFVLHTPSNKAAKFMPPTVPCGIPCIAIVFARLVVGNADRGIKPFLVPIHDGEHMHAGVQCRYQVRELPVYSFK</sequence>
<dbReference type="EMBL" id="JAUEPS010000015">
    <property type="protein sequence ID" value="KAK0459242.1"/>
    <property type="molecule type" value="Genomic_DNA"/>
</dbReference>
<dbReference type="GO" id="GO:0033540">
    <property type="term" value="P:fatty acid beta-oxidation using acyl-CoA oxidase"/>
    <property type="evidence" value="ECO:0007669"/>
    <property type="project" value="TreeGrafter"/>
</dbReference>
<dbReference type="GO" id="GO:0005777">
    <property type="term" value="C:peroxisome"/>
    <property type="evidence" value="ECO:0007669"/>
    <property type="project" value="InterPro"/>
</dbReference>
<dbReference type="PANTHER" id="PTHR10909">
    <property type="entry name" value="ELECTRON TRANSPORT OXIDOREDUCTASE"/>
    <property type="match status" value="1"/>
</dbReference>
<protein>
    <recommendedName>
        <fullName evidence="3">Acyl-CoA dehydrogenase NM domain-like protein</fullName>
    </recommendedName>
</protein>
<organism evidence="1 2">
    <name type="scientific">Armillaria tabescens</name>
    <name type="common">Ringless honey mushroom</name>
    <name type="synonym">Agaricus tabescens</name>
    <dbReference type="NCBI Taxonomy" id="1929756"/>
    <lineage>
        <taxon>Eukaryota</taxon>
        <taxon>Fungi</taxon>
        <taxon>Dikarya</taxon>
        <taxon>Basidiomycota</taxon>
        <taxon>Agaricomycotina</taxon>
        <taxon>Agaricomycetes</taxon>
        <taxon>Agaricomycetidae</taxon>
        <taxon>Agaricales</taxon>
        <taxon>Marasmiineae</taxon>
        <taxon>Physalacriaceae</taxon>
        <taxon>Desarmillaria</taxon>
    </lineage>
</organism>
<dbReference type="InterPro" id="IPR012258">
    <property type="entry name" value="Acyl-CoA_oxidase"/>
</dbReference>
<dbReference type="Proteomes" id="UP001175211">
    <property type="component" value="Unassembled WGS sequence"/>
</dbReference>
<dbReference type="AlphaFoldDB" id="A0AA39N627"/>
<proteinExistence type="predicted"/>
<dbReference type="GO" id="GO:0003997">
    <property type="term" value="F:acyl-CoA oxidase activity"/>
    <property type="evidence" value="ECO:0007669"/>
    <property type="project" value="InterPro"/>
</dbReference>
<keyword evidence="2" id="KW-1185">Reference proteome</keyword>
<dbReference type="InterPro" id="IPR046373">
    <property type="entry name" value="Acyl-CoA_Oxase/DH_mid-dom_sf"/>
</dbReference>
<dbReference type="GO" id="GO:0055088">
    <property type="term" value="P:lipid homeostasis"/>
    <property type="evidence" value="ECO:0007669"/>
    <property type="project" value="TreeGrafter"/>
</dbReference>
<evidence type="ECO:0000313" key="2">
    <source>
        <dbReference type="Proteomes" id="UP001175211"/>
    </source>
</evidence>
<gene>
    <name evidence="1" type="ORF">EV420DRAFT_1269317</name>
</gene>
<reference evidence="1" key="1">
    <citation type="submission" date="2023-06" db="EMBL/GenBank/DDBJ databases">
        <authorList>
            <consortium name="Lawrence Berkeley National Laboratory"/>
            <person name="Ahrendt S."/>
            <person name="Sahu N."/>
            <person name="Indic B."/>
            <person name="Wong-Bajracharya J."/>
            <person name="Merenyi Z."/>
            <person name="Ke H.-M."/>
            <person name="Monk M."/>
            <person name="Kocsube S."/>
            <person name="Drula E."/>
            <person name="Lipzen A."/>
            <person name="Balint B."/>
            <person name="Henrissat B."/>
            <person name="Andreopoulos B."/>
            <person name="Martin F.M."/>
            <person name="Harder C.B."/>
            <person name="Rigling D."/>
            <person name="Ford K.L."/>
            <person name="Foster G.D."/>
            <person name="Pangilinan J."/>
            <person name="Papanicolaou A."/>
            <person name="Barry K."/>
            <person name="LaButti K."/>
            <person name="Viragh M."/>
            <person name="Koriabine M."/>
            <person name="Yan M."/>
            <person name="Riley R."/>
            <person name="Champramary S."/>
            <person name="Plett K.L."/>
            <person name="Tsai I.J."/>
            <person name="Slot J."/>
            <person name="Sipos G."/>
            <person name="Plett J."/>
            <person name="Nagy L.G."/>
            <person name="Grigoriev I.V."/>
        </authorList>
    </citation>
    <scope>NUCLEOTIDE SEQUENCE</scope>
    <source>
        <strain evidence="1">CCBAS 213</strain>
    </source>
</reference>
<dbReference type="GO" id="GO:0005504">
    <property type="term" value="F:fatty acid binding"/>
    <property type="evidence" value="ECO:0007669"/>
    <property type="project" value="TreeGrafter"/>
</dbReference>
<dbReference type="Gene3D" id="2.40.110.10">
    <property type="entry name" value="Butyryl-CoA Dehydrogenase, subunit A, domain 2"/>
    <property type="match status" value="1"/>
</dbReference>
<dbReference type="InterPro" id="IPR009100">
    <property type="entry name" value="AcylCoA_DH/oxidase_NM_dom_sf"/>
</dbReference>